<dbReference type="SUPFAM" id="SSF117281">
    <property type="entry name" value="Kelch motif"/>
    <property type="match status" value="1"/>
</dbReference>
<proteinExistence type="predicted"/>
<dbReference type="OrthoDB" id="10251809at2759"/>
<organism evidence="2 3">
    <name type="scientific">Scyliorhinus torazame</name>
    <name type="common">Cloudy catshark</name>
    <name type="synonym">Catulus torazame</name>
    <dbReference type="NCBI Taxonomy" id="75743"/>
    <lineage>
        <taxon>Eukaryota</taxon>
        <taxon>Metazoa</taxon>
        <taxon>Chordata</taxon>
        <taxon>Craniata</taxon>
        <taxon>Vertebrata</taxon>
        <taxon>Chondrichthyes</taxon>
        <taxon>Elasmobranchii</taxon>
        <taxon>Galeomorphii</taxon>
        <taxon>Galeoidea</taxon>
        <taxon>Carcharhiniformes</taxon>
        <taxon>Scyliorhinidae</taxon>
        <taxon>Scyliorhinus</taxon>
    </lineage>
</organism>
<dbReference type="AlphaFoldDB" id="A0A401NN98"/>
<dbReference type="STRING" id="75743.A0A401NN98"/>
<accession>A0A401NN98</accession>
<comment type="caution">
    <text evidence="2">The sequence shown here is derived from an EMBL/GenBank/DDBJ whole genome shotgun (WGS) entry which is preliminary data.</text>
</comment>
<dbReference type="EMBL" id="BFAA01005210">
    <property type="protein sequence ID" value="GCB62324.1"/>
    <property type="molecule type" value="Genomic_DNA"/>
</dbReference>
<evidence type="ECO:0000256" key="1">
    <source>
        <dbReference type="ARBA" id="ARBA00022441"/>
    </source>
</evidence>
<reference evidence="2 3" key="1">
    <citation type="journal article" date="2018" name="Nat. Ecol. Evol.">
        <title>Shark genomes provide insights into elasmobranch evolution and the origin of vertebrates.</title>
        <authorList>
            <person name="Hara Y"/>
            <person name="Yamaguchi K"/>
            <person name="Onimaru K"/>
            <person name="Kadota M"/>
            <person name="Koyanagi M"/>
            <person name="Keeley SD"/>
            <person name="Tatsumi K"/>
            <person name="Tanaka K"/>
            <person name="Motone F"/>
            <person name="Kageyama Y"/>
            <person name="Nozu R"/>
            <person name="Adachi N"/>
            <person name="Nishimura O"/>
            <person name="Nakagawa R"/>
            <person name="Tanegashima C"/>
            <person name="Kiyatake I"/>
            <person name="Matsumoto R"/>
            <person name="Murakumo K"/>
            <person name="Nishida K"/>
            <person name="Terakita A"/>
            <person name="Kuratani S"/>
            <person name="Sato K"/>
            <person name="Hyodo S Kuraku.S."/>
        </authorList>
    </citation>
    <scope>NUCLEOTIDE SEQUENCE [LARGE SCALE GENOMIC DNA]</scope>
</reference>
<gene>
    <name evidence="2" type="ORF">scyTo_0011449</name>
</gene>
<name>A0A401NN98_SCYTO</name>
<dbReference type="InterPro" id="IPR006652">
    <property type="entry name" value="Kelch_1"/>
</dbReference>
<keyword evidence="3" id="KW-1185">Reference proteome</keyword>
<dbReference type="Pfam" id="PF01344">
    <property type="entry name" value="Kelch_1"/>
    <property type="match status" value="1"/>
</dbReference>
<dbReference type="Proteomes" id="UP000288216">
    <property type="component" value="Unassembled WGS sequence"/>
</dbReference>
<sequence length="85" mass="10012">MKWKMPLYVGISPARRHNHAAFVLHSHLYIFGGVNEEQEFNDIKAMKLINPSDRQPIMKEIFSEFGIHEVSNRLVFFITFTLITY</sequence>
<evidence type="ECO:0000313" key="3">
    <source>
        <dbReference type="Proteomes" id="UP000288216"/>
    </source>
</evidence>
<keyword evidence="1" id="KW-0880">Kelch repeat</keyword>
<evidence type="ECO:0000313" key="2">
    <source>
        <dbReference type="EMBL" id="GCB62324.1"/>
    </source>
</evidence>
<dbReference type="InterPro" id="IPR015915">
    <property type="entry name" value="Kelch-typ_b-propeller"/>
</dbReference>
<protein>
    <submittedName>
        <fullName evidence="2">Uncharacterized protein</fullName>
    </submittedName>
</protein>
<dbReference type="Gene3D" id="2.120.10.80">
    <property type="entry name" value="Kelch-type beta propeller"/>
    <property type="match status" value="1"/>
</dbReference>